<accession>W7HVF5</accession>
<feature type="compositionally biased region" description="Basic and acidic residues" evidence="1">
    <location>
        <begin position="144"/>
        <end position="161"/>
    </location>
</feature>
<evidence type="ECO:0000313" key="2">
    <source>
        <dbReference type="EMBL" id="EWC48166.1"/>
    </source>
</evidence>
<feature type="region of interest" description="Disordered" evidence="1">
    <location>
        <begin position="438"/>
        <end position="493"/>
    </location>
</feature>
<feature type="compositionally biased region" description="Low complexity" evidence="1">
    <location>
        <begin position="325"/>
        <end position="336"/>
    </location>
</feature>
<dbReference type="EMBL" id="KI966401">
    <property type="protein sequence ID" value="EWC48166.1"/>
    <property type="molecule type" value="Genomic_DNA"/>
</dbReference>
<feature type="compositionally biased region" description="Polar residues" evidence="1">
    <location>
        <begin position="349"/>
        <end position="358"/>
    </location>
</feature>
<keyword evidence="3" id="KW-1185">Reference proteome</keyword>
<sequence>MKALELRKKALSQKQPTTQTPKPGQESSSPLPPPASTSTSPREPSTSSTYSTSSSLQATAPTRARSALVSSVGEMAAAVATESPPQSSSSSSSYSYSSITPSEPASLEHSVPDTPTQDSYTAAAEPATAEVTLPSPTQAPSTSTERDSQKSYSDDLDKESESSYAVSDINGDSVESTVVTDDGEDRLATRLHPPPPTLLLPTPKASPLETQPVKEKEAPRPEPLAKTFDEPKKDDTPPRSPLLHLNMLVPKVPADFMESQKLPKAHHRLPSDTPVIETARSVSAPFLNNQEKKQVTVASRKVSVASSVSQRIKALEMLNKPGSAQSPLTPQRSRPSSPTPQFPPLRANSLKSSASSPNLVPLSAPVGVPSIPQRLESPFLNKRNSDESGANGRSNGLPTLAGFPTSKVRTGSFGEVNVVPSRKASVSSLNISTIAEPETVASSKDSVSSAGTSPTGKGGKMPPLMRRMSSTKSDKKPSTPITSSPLSPMPSPVVRATPAVKTVPVVKTAPVMVAPPTPPPAAPVEPAKTTLLTGWVNVQLPDTMLWKRRYIKIESDTWLYLTISADEGSPLTSKYNIGTEVRAANVPDIDEQELPNSVNLRLIEGGVLACACENQQEQNKVLNVVRSCIA</sequence>
<protein>
    <recommendedName>
        <fullName evidence="4">PH domain-containing protein</fullName>
    </recommendedName>
</protein>
<dbReference type="OrthoDB" id="74412at2759"/>
<feature type="compositionally biased region" description="Low complexity" evidence="1">
    <location>
        <begin position="36"/>
        <end position="55"/>
    </location>
</feature>
<feature type="region of interest" description="Disordered" evidence="1">
    <location>
        <begin position="315"/>
        <end position="358"/>
    </location>
</feature>
<dbReference type="Proteomes" id="UP000024837">
    <property type="component" value="Unassembled WGS sequence"/>
</dbReference>
<dbReference type="AlphaFoldDB" id="W7HVF5"/>
<feature type="compositionally biased region" description="Low complexity" evidence="1">
    <location>
        <begin position="478"/>
        <end position="493"/>
    </location>
</feature>
<feature type="compositionally biased region" description="Basic and acidic residues" evidence="1">
    <location>
        <begin position="227"/>
        <end position="237"/>
    </location>
</feature>
<dbReference type="HOGENOM" id="CLU_434136_0_0_1"/>
<name>W7HVF5_9PEZI</name>
<gene>
    <name evidence="2" type="ORF">DRE_02270</name>
</gene>
<evidence type="ECO:0008006" key="4">
    <source>
        <dbReference type="Google" id="ProtNLM"/>
    </source>
</evidence>
<feature type="compositionally biased region" description="Polar residues" evidence="1">
    <location>
        <begin position="134"/>
        <end position="143"/>
    </location>
</feature>
<feature type="compositionally biased region" description="Low complexity" evidence="1">
    <location>
        <begin position="199"/>
        <end position="208"/>
    </location>
</feature>
<evidence type="ECO:0000256" key="1">
    <source>
        <dbReference type="SAM" id="MobiDB-lite"/>
    </source>
</evidence>
<evidence type="ECO:0000313" key="3">
    <source>
        <dbReference type="Proteomes" id="UP000024837"/>
    </source>
</evidence>
<organism evidence="2 3">
    <name type="scientific">Drechslerella stenobrocha 248</name>
    <dbReference type="NCBI Taxonomy" id="1043628"/>
    <lineage>
        <taxon>Eukaryota</taxon>
        <taxon>Fungi</taxon>
        <taxon>Dikarya</taxon>
        <taxon>Ascomycota</taxon>
        <taxon>Pezizomycotina</taxon>
        <taxon>Orbiliomycetes</taxon>
        <taxon>Orbiliales</taxon>
        <taxon>Orbiliaceae</taxon>
        <taxon>Drechslerella</taxon>
    </lineage>
</organism>
<reference evidence="2 3" key="1">
    <citation type="submission" date="2013-05" db="EMBL/GenBank/DDBJ databases">
        <title>Drechslerella stenobrocha genome reveals carnivorous origination and mechanical trapping mechanism of predatory fungi.</title>
        <authorList>
            <person name="Liu X."/>
            <person name="Zhang W."/>
            <person name="Liu K."/>
        </authorList>
    </citation>
    <scope>NUCLEOTIDE SEQUENCE [LARGE SCALE GENOMIC DNA]</scope>
    <source>
        <strain evidence="2 3">248</strain>
    </source>
</reference>
<feature type="compositionally biased region" description="Polar residues" evidence="1">
    <location>
        <begin position="440"/>
        <end position="455"/>
    </location>
</feature>
<feature type="region of interest" description="Disordered" evidence="1">
    <location>
        <begin position="379"/>
        <end position="403"/>
    </location>
</feature>
<proteinExistence type="predicted"/>
<feature type="compositionally biased region" description="Low complexity" evidence="1">
    <location>
        <begin position="87"/>
        <end position="98"/>
    </location>
</feature>
<feature type="region of interest" description="Disordered" evidence="1">
    <location>
        <begin position="1"/>
        <end position="243"/>
    </location>
</feature>
<feature type="compositionally biased region" description="Polar residues" evidence="1">
    <location>
        <begin position="387"/>
        <end position="397"/>
    </location>
</feature>
<feature type="compositionally biased region" description="Low complexity" evidence="1">
    <location>
        <begin position="121"/>
        <end position="130"/>
    </location>
</feature>
<feature type="compositionally biased region" description="Polar residues" evidence="1">
    <location>
        <begin position="12"/>
        <end position="26"/>
    </location>
</feature>